<gene>
    <name evidence="1" type="ORF">JDW19_21555</name>
</gene>
<evidence type="ECO:0008006" key="3">
    <source>
        <dbReference type="Google" id="ProtNLM"/>
    </source>
</evidence>
<comment type="caution">
    <text evidence="1">The sequence shown here is derived from an EMBL/GenBank/DDBJ whole genome shotgun (WGS) entry which is preliminary data.</text>
</comment>
<accession>A0A8I1LXB1</accession>
<dbReference type="Gene3D" id="3.30.930.10">
    <property type="entry name" value="Bira Bifunctional Protein, Domain 2"/>
    <property type="match status" value="1"/>
</dbReference>
<dbReference type="SUPFAM" id="SSF55681">
    <property type="entry name" value="Class II aaRS and biotin synthetases"/>
    <property type="match status" value="1"/>
</dbReference>
<evidence type="ECO:0000313" key="1">
    <source>
        <dbReference type="EMBL" id="MBM0635697.1"/>
    </source>
</evidence>
<dbReference type="Proteomes" id="UP000650605">
    <property type="component" value="Unassembled WGS sequence"/>
</dbReference>
<reference evidence="1" key="1">
    <citation type="submission" date="2020-12" db="EMBL/GenBank/DDBJ databases">
        <title>Paenibacillus polymyxa LMG 27872: a double-edged sword.</title>
        <authorList>
            <person name="Langendries S."/>
            <person name="Garcia Mendez S."/>
            <person name="Beirinckx S."/>
            <person name="Viaene T."/>
            <person name="Baeyen S."/>
            <person name="Goeminne G."/>
            <person name="Willems A."/>
            <person name="Debode J."/>
            <person name="Goormachtig S."/>
        </authorList>
    </citation>
    <scope>NUCLEOTIDE SEQUENCE</scope>
    <source>
        <strain evidence="1">LMG 27872</strain>
    </source>
</reference>
<organism evidence="1 2">
    <name type="scientific">Paenibacillus polymyxa</name>
    <name type="common">Bacillus polymyxa</name>
    <dbReference type="NCBI Taxonomy" id="1406"/>
    <lineage>
        <taxon>Bacteria</taxon>
        <taxon>Bacillati</taxon>
        <taxon>Bacillota</taxon>
        <taxon>Bacilli</taxon>
        <taxon>Bacillales</taxon>
        <taxon>Paenibacillaceae</taxon>
        <taxon>Paenibacillus</taxon>
    </lineage>
</organism>
<name>A0A8I1LXB1_PAEPO</name>
<dbReference type="AlphaFoldDB" id="A0A8I1LXB1"/>
<proteinExistence type="predicted"/>
<evidence type="ECO:0000313" key="2">
    <source>
        <dbReference type="Proteomes" id="UP000650605"/>
    </source>
</evidence>
<sequence length="386" mass="44700">MKQVIVPVEKEPDEELKRMLGFAGEKIVDIQYAHDRIELTLKDDAEPHKLLHGIRKMITAYDRVISSDEVLFSVKRRALYYKEDQLMEAGLVRRYGEGLISLAGSALKLYEFLDRCFLQLLEGYETNRRKYPVLLPLTTYTSTRYLATSPQYAMFCCPAKESMDDISMLQKQVGIGDFADLLDRPKYAFSPSACFHLYEELRGETLVGNTIYTFRQNVFRNEGRFNWGELTRLRDYTVREVVFIGDDESVYEFREDMTGRILQLLEQLELDFEIRVASDPFIVPEMQKYKTVQARNRLKYECKIVKDDSSSIACASLNMHGPAFSQAFQFSVNGKERTASGCIGFGLERWVIAFLLQHGCDEEAWPDEVRKGIALGDEWHIAKRWE</sequence>
<dbReference type="EMBL" id="JAEHFQ010000014">
    <property type="protein sequence ID" value="MBM0635697.1"/>
    <property type="molecule type" value="Genomic_DNA"/>
</dbReference>
<dbReference type="GO" id="GO:0140096">
    <property type="term" value="F:catalytic activity, acting on a protein"/>
    <property type="evidence" value="ECO:0007669"/>
    <property type="project" value="UniProtKB-ARBA"/>
</dbReference>
<dbReference type="GO" id="GO:0016740">
    <property type="term" value="F:transferase activity"/>
    <property type="evidence" value="ECO:0007669"/>
    <property type="project" value="UniProtKB-ARBA"/>
</dbReference>
<protein>
    <recommendedName>
        <fullName evidence="3">Aminoacyl-transfer RNA synthetases class-II family profile domain-containing protein</fullName>
    </recommendedName>
</protein>
<dbReference type="InterPro" id="IPR045864">
    <property type="entry name" value="aa-tRNA-synth_II/BPL/LPL"/>
</dbReference>
<dbReference type="RefSeq" id="WP_165150150.1">
    <property type="nucleotide sequence ID" value="NZ_JAEHFQ010000014.1"/>
</dbReference>